<dbReference type="Gene3D" id="2.60.40.10">
    <property type="entry name" value="Immunoglobulins"/>
    <property type="match status" value="1"/>
</dbReference>
<dbReference type="EMBL" id="CAADEZ010000045">
    <property type="protein sequence ID" value="VFJ47229.1"/>
    <property type="molecule type" value="Genomic_DNA"/>
</dbReference>
<name>A0A450S5S1_9GAMM</name>
<dbReference type="InterPro" id="IPR036116">
    <property type="entry name" value="FN3_sf"/>
</dbReference>
<dbReference type="InterPro" id="IPR013783">
    <property type="entry name" value="Ig-like_fold"/>
</dbReference>
<gene>
    <name evidence="1" type="ORF">BECKFM1743A_GA0114220_100459</name>
    <name evidence="2" type="ORF">BECKFM1743B_GA0114221_100587</name>
</gene>
<evidence type="ECO:0008006" key="3">
    <source>
        <dbReference type="Google" id="ProtNLM"/>
    </source>
</evidence>
<evidence type="ECO:0000313" key="1">
    <source>
        <dbReference type="EMBL" id="VFJ47229.1"/>
    </source>
</evidence>
<reference evidence="1" key="1">
    <citation type="submission" date="2019-02" db="EMBL/GenBank/DDBJ databases">
        <authorList>
            <person name="Gruber-Vodicka R. H."/>
            <person name="Seah K. B. B."/>
        </authorList>
    </citation>
    <scope>NUCLEOTIDE SEQUENCE</scope>
    <source>
        <strain evidence="1">BECK_BZ163</strain>
        <strain evidence="2">BECK_BZ164</strain>
    </source>
</reference>
<protein>
    <recommendedName>
        <fullName evidence="3">Fibronectin type-III domain-containing protein</fullName>
    </recommendedName>
</protein>
<dbReference type="SUPFAM" id="SSF49265">
    <property type="entry name" value="Fibronectin type III"/>
    <property type="match status" value="1"/>
</dbReference>
<dbReference type="AlphaFoldDB" id="A0A450S5S1"/>
<organism evidence="1">
    <name type="scientific">Candidatus Kentrum sp. FM</name>
    <dbReference type="NCBI Taxonomy" id="2126340"/>
    <lineage>
        <taxon>Bacteria</taxon>
        <taxon>Pseudomonadati</taxon>
        <taxon>Pseudomonadota</taxon>
        <taxon>Gammaproteobacteria</taxon>
        <taxon>Candidatus Kentrum</taxon>
    </lineage>
</organism>
<proteinExistence type="predicted"/>
<evidence type="ECO:0000313" key="2">
    <source>
        <dbReference type="EMBL" id="VFK08058.1"/>
    </source>
</evidence>
<sequence length="209" mass="22737">MATFPKTEEEIIALANDVAGGLQTHSDIFPAPPVDALTLENSITAYASARDAAVSALAASKQATDDKKRALDQMKGELKRILRYAETTTGFDDTKLRGLGWGGRRERQPLATPGQVLDVVSVEEGDDWIELSWEKPVDGGKVAAYDVMSRERLSEGSWNTVGMTTDREITLTSQETGKKMEYFVYFPLGFANGSSFKGALLMQGHASLV</sequence>
<dbReference type="EMBL" id="CAADFL010000058">
    <property type="protein sequence ID" value="VFK08058.1"/>
    <property type="molecule type" value="Genomic_DNA"/>
</dbReference>
<accession>A0A450S5S1</accession>